<gene>
    <name evidence="2" type="ORF">GCM10009839_59290</name>
</gene>
<protein>
    <submittedName>
        <fullName evidence="2">Uncharacterized protein</fullName>
    </submittedName>
</protein>
<sequence>MTGQGIPALRHPDRLGRRHRGLDAGQSVNYRMRSCGTPLMAVRAWPRAGDTHAAGGQSAQAYAERGSRPVAGVTGSG</sequence>
<proteinExistence type="predicted"/>
<dbReference type="Proteomes" id="UP001500751">
    <property type="component" value="Unassembled WGS sequence"/>
</dbReference>
<evidence type="ECO:0000313" key="2">
    <source>
        <dbReference type="EMBL" id="GAA2046811.1"/>
    </source>
</evidence>
<name>A0ABP5GJ56_9ACTN</name>
<accession>A0ABP5GJ56</accession>
<organism evidence="2 3">
    <name type="scientific">Catenulispora yoronensis</name>
    <dbReference type="NCBI Taxonomy" id="450799"/>
    <lineage>
        <taxon>Bacteria</taxon>
        <taxon>Bacillati</taxon>
        <taxon>Actinomycetota</taxon>
        <taxon>Actinomycetes</taxon>
        <taxon>Catenulisporales</taxon>
        <taxon>Catenulisporaceae</taxon>
        <taxon>Catenulispora</taxon>
    </lineage>
</organism>
<evidence type="ECO:0000313" key="3">
    <source>
        <dbReference type="Proteomes" id="UP001500751"/>
    </source>
</evidence>
<reference evidence="3" key="1">
    <citation type="journal article" date="2019" name="Int. J. Syst. Evol. Microbiol.">
        <title>The Global Catalogue of Microorganisms (GCM) 10K type strain sequencing project: providing services to taxonomists for standard genome sequencing and annotation.</title>
        <authorList>
            <consortium name="The Broad Institute Genomics Platform"/>
            <consortium name="The Broad Institute Genome Sequencing Center for Infectious Disease"/>
            <person name="Wu L."/>
            <person name="Ma J."/>
        </authorList>
    </citation>
    <scope>NUCLEOTIDE SEQUENCE [LARGE SCALE GENOMIC DNA]</scope>
    <source>
        <strain evidence="3">JCM 16014</strain>
    </source>
</reference>
<feature type="region of interest" description="Disordered" evidence="1">
    <location>
        <begin position="50"/>
        <end position="77"/>
    </location>
</feature>
<feature type="region of interest" description="Disordered" evidence="1">
    <location>
        <begin position="1"/>
        <end position="24"/>
    </location>
</feature>
<keyword evidence="3" id="KW-1185">Reference proteome</keyword>
<dbReference type="EMBL" id="BAAAQN010000041">
    <property type="protein sequence ID" value="GAA2046811.1"/>
    <property type="molecule type" value="Genomic_DNA"/>
</dbReference>
<evidence type="ECO:0000256" key="1">
    <source>
        <dbReference type="SAM" id="MobiDB-lite"/>
    </source>
</evidence>
<comment type="caution">
    <text evidence="2">The sequence shown here is derived from an EMBL/GenBank/DDBJ whole genome shotgun (WGS) entry which is preliminary data.</text>
</comment>